<feature type="transmembrane region" description="Helical" evidence="1">
    <location>
        <begin position="205"/>
        <end position="223"/>
    </location>
</feature>
<dbReference type="EMBL" id="AHEF01000042">
    <property type="protein sequence ID" value="EOP90521.1"/>
    <property type="molecule type" value="Genomic_DNA"/>
</dbReference>
<gene>
    <name evidence="2" type="ORF">IGM_02214</name>
</gene>
<evidence type="ECO:0000313" key="2">
    <source>
        <dbReference type="EMBL" id="EOP90521.1"/>
    </source>
</evidence>
<evidence type="ECO:0000256" key="1">
    <source>
        <dbReference type="SAM" id="Phobius"/>
    </source>
</evidence>
<reference evidence="2 3" key="1">
    <citation type="submission" date="2012-12" db="EMBL/GenBank/DDBJ databases">
        <title>The Genome Sequence of Bacillus cereus HuB4-4.</title>
        <authorList>
            <consortium name="The Broad Institute Genome Sequencing Platform"/>
            <consortium name="The Broad Institute Genome Sequencing Center for Infectious Disease"/>
            <person name="Feldgarden M."/>
            <person name="Van der Auwera G.A."/>
            <person name="Mahillon J."/>
            <person name="Duprez V."/>
            <person name="Timmery S."/>
            <person name="Mattelet C."/>
            <person name="Dierick K."/>
            <person name="Sun M."/>
            <person name="Yu Z."/>
            <person name="Zhu L."/>
            <person name="Hu X."/>
            <person name="Shank E.B."/>
            <person name="Swiecicka I."/>
            <person name="Hansen B.M."/>
            <person name="Andrup L."/>
            <person name="Walker B."/>
            <person name="Young S.K."/>
            <person name="Zeng Q."/>
            <person name="Gargeya S."/>
            <person name="Fitzgerald M."/>
            <person name="Haas B."/>
            <person name="Abouelleil A."/>
            <person name="Alvarado L."/>
            <person name="Arachchi H.M."/>
            <person name="Berlin A.M."/>
            <person name="Chapman S.B."/>
            <person name="Dewar J."/>
            <person name="Goldberg J."/>
            <person name="Griggs A."/>
            <person name="Gujja S."/>
            <person name="Hansen M."/>
            <person name="Howarth C."/>
            <person name="Imamovic A."/>
            <person name="Larimer J."/>
            <person name="McCowan C."/>
            <person name="Murphy C."/>
            <person name="Neiman D."/>
            <person name="Pearson M."/>
            <person name="Priest M."/>
            <person name="Roberts A."/>
            <person name="Saif S."/>
            <person name="Shea T."/>
            <person name="Sisk P."/>
            <person name="Sykes S."/>
            <person name="Wortman J."/>
            <person name="Nusbaum C."/>
            <person name="Birren B."/>
        </authorList>
    </citation>
    <scope>NUCLEOTIDE SEQUENCE [LARGE SCALE GENOMIC DNA]</scope>
    <source>
        <strain evidence="2 3">HuB4-4</strain>
    </source>
</reference>
<keyword evidence="1" id="KW-1133">Transmembrane helix</keyword>
<evidence type="ECO:0000313" key="3">
    <source>
        <dbReference type="Proteomes" id="UP000014009"/>
    </source>
</evidence>
<feature type="transmembrane region" description="Helical" evidence="1">
    <location>
        <begin position="172"/>
        <end position="193"/>
    </location>
</feature>
<feature type="transmembrane region" description="Helical" evidence="1">
    <location>
        <begin position="83"/>
        <end position="100"/>
    </location>
</feature>
<dbReference type="AlphaFoldDB" id="A0A9W5QW88"/>
<accession>A0A9W5QW88</accession>
<protein>
    <submittedName>
        <fullName evidence="2">Uncharacterized protein</fullName>
    </submittedName>
</protein>
<sequence>MNSKFLLLIKRDFLLFWSISKIKFFNAIFLIVSILAITVYLIKSNSSIIGIPNTHIYFTDIYFYLFFGVKYELVKTNHFDFPITWLILEIIPFYIIGDSFKIITTKYSLFLIGRSISYHNIFVIQCFLSFCVILIYQVIIITFIIVITYIFFSPNFSNGEFIKALYPIQDISNVNVTFFILIQILSLTCMILLYNNLVEFMKSIYAVVIVFSITFITIYIPNYKILWINGTMFSRIIEFDISFTYIISIELILCFLFYIIGTFLYKNREY</sequence>
<name>A0A9W5QW88_BACCE</name>
<organism evidence="2 3">
    <name type="scientific">Bacillus cereus HuB4-4</name>
    <dbReference type="NCBI Taxonomy" id="1053211"/>
    <lineage>
        <taxon>Bacteria</taxon>
        <taxon>Bacillati</taxon>
        <taxon>Bacillota</taxon>
        <taxon>Bacilli</taxon>
        <taxon>Bacillales</taxon>
        <taxon>Bacillaceae</taxon>
        <taxon>Bacillus</taxon>
        <taxon>Bacillus cereus group</taxon>
    </lineage>
</organism>
<dbReference type="Proteomes" id="UP000014009">
    <property type="component" value="Unassembled WGS sequence"/>
</dbReference>
<keyword evidence="1" id="KW-0472">Membrane</keyword>
<feature type="transmembrane region" description="Helical" evidence="1">
    <location>
        <begin position="54"/>
        <end position="71"/>
    </location>
</feature>
<feature type="transmembrane region" description="Helical" evidence="1">
    <location>
        <begin position="24"/>
        <end position="42"/>
    </location>
</feature>
<feature type="transmembrane region" description="Helical" evidence="1">
    <location>
        <begin position="121"/>
        <end position="152"/>
    </location>
</feature>
<proteinExistence type="predicted"/>
<feature type="transmembrane region" description="Helical" evidence="1">
    <location>
        <begin position="243"/>
        <end position="265"/>
    </location>
</feature>
<keyword evidence="1" id="KW-0812">Transmembrane</keyword>
<comment type="caution">
    <text evidence="2">The sequence shown here is derived from an EMBL/GenBank/DDBJ whole genome shotgun (WGS) entry which is preliminary data.</text>
</comment>